<dbReference type="Gene3D" id="1.25.40.10">
    <property type="entry name" value="Tetratricopeptide repeat domain"/>
    <property type="match status" value="1"/>
</dbReference>
<feature type="non-terminal residue" evidence="1">
    <location>
        <position position="137"/>
    </location>
</feature>
<organism evidence="1">
    <name type="scientific">marine sediment metagenome</name>
    <dbReference type="NCBI Taxonomy" id="412755"/>
    <lineage>
        <taxon>unclassified sequences</taxon>
        <taxon>metagenomes</taxon>
        <taxon>ecological metagenomes</taxon>
    </lineage>
</organism>
<reference evidence="1" key="1">
    <citation type="journal article" date="2015" name="Nature">
        <title>Complex archaea that bridge the gap between prokaryotes and eukaryotes.</title>
        <authorList>
            <person name="Spang A."/>
            <person name="Saw J.H."/>
            <person name="Jorgensen S.L."/>
            <person name="Zaremba-Niedzwiedzka K."/>
            <person name="Martijn J."/>
            <person name="Lind A.E."/>
            <person name="van Eijk R."/>
            <person name="Schleper C."/>
            <person name="Guy L."/>
            <person name="Ettema T.J."/>
        </authorList>
    </citation>
    <scope>NUCLEOTIDE SEQUENCE</scope>
</reference>
<dbReference type="SUPFAM" id="SSF48452">
    <property type="entry name" value="TPR-like"/>
    <property type="match status" value="1"/>
</dbReference>
<comment type="caution">
    <text evidence="1">The sequence shown here is derived from an EMBL/GenBank/DDBJ whole genome shotgun (WGS) entry which is preliminary data.</text>
</comment>
<dbReference type="EMBL" id="LAZR01022515">
    <property type="protein sequence ID" value="KKL81612.1"/>
    <property type="molecule type" value="Genomic_DNA"/>
</dbReference>
<accession>A0A0F9I2N7</accession>
<dbReference type="InterPro" id="IPR011990">
    <property type="entry name" value="TPR-like_helical_dom_sf"/>
</dbReference>
<dbReference type="AlphaFoldDB" id="A0A0F9I2N7"/>
<evidence type="ECO:0000313" key="1">
    <source>
        <dbReference type="EMBL" id="KKL81612.1"/>
    </source>
</evidence>
<name>A0A0F9I2N7_9ZZZZ</name>
<sequence>MENYDKIEEIEKKRASLQKEIPQDRFNEQFYAYKKRLEFDYDKELKLDDYVMLSAHLCDNMHEFEDAYNVVQKGLTKFTKSHVLFINKAIILMKSGKLEDSLEAIQTAEDWFEKNYSKDDENYIYIKIEILARYVLI</sequence>
<gene>
    <name evidence="1" type="ORF">LCGC14_1992980</name>
</gene>
<protein>
    <submittedName>
        <fullName evidence="1">Uncharacterized protein</fullName>
    </submittedName>
</protein>
<proteinExistence type="predicted"/>